<comment type="caution">
    <text evidence="1">The sequence shown here is derived from an EMBL/GenBank/DDBJ whole genome shotgun (WGS) entry which is preliminary data.</text>
</comment>
<evidence type="ECO:0000313" key="2">
    <source>
        <dbReference type="Proteomes" id="UP000792457"/>
    </source>
</evidence>
<protein>
    <submittedName>
        <fullName evidence="1">Uncharacterized protein</fullName>
    </submittedName>
</protein>
<evidence type="ECO:0000313" key="1">
    <source>
        <dbReference type="EMBL" id="KAG8232656.1"/>
    </source>
</evidence>
<organism evidence="1 2">
    <name type="scientific">Ladona fulva</name>
    <name type="common">Scarce chaser dragonfly</name>
    <name type="synonym">Libellula fulva</name>
    <dbReference type="NCBI Taxonomy" id="123851"/>
    <lineage>
        <taxon>Eukaryota</taxon>
        <taxon>Metazoa</taxon>
        <taxon>Ecdysozoa</taxon>
        <taxon>Arthropoda</taxon>
        <taxon>Hexapoda</taxon>
        <taxon>Insecta</taxon>
        <taxon>Pterygota</taxon>
        <taxon>Palaeoptera</taxon>
        <taxon>Odonata</taxon>
        <taxon>Epiprocta</taxon>
        <taxon>Anisoptera</taxon>
        <taxon>Libelluloidea</taxon>
        <taxon>Libellulidae</taxon>
        <taxon>Ladona</taxon>
    </lineage>
</organism>
<dbReference type="AlphaFoldDB" id="A0A8K0P3U0"/>
<proteinExistence type="predicted"/>
<dbReference type="OrthoDB" id="125347at2759"/>
<dbReference type="Proteomes" id="UP000792457">
    <property type="component" value="Unassembled WGS sequence"/>
</dbReference>
<dbReference type="EMBL" id="KZ308637">
    <property type="protein sequence ID" value="KAG8232656.1"/>
    <property type="molecule type" value="Genomic_DNA"/>
</dbReference>
<dbReference type="Gene3D" id="1.10.10.60">
    <property type="entry name" value="Homeodomain-like"/>
    <property type="match status" value="1"/>
</dbReference>
<reference evidence="1" key="1">
    <citation type="submission" date="2013-04" db="EMBL/GenBank/DDBJ databases">
        <authorList>
            <person name="Qu J."/>
            <person name="Murali S.C."/>
            <person name="Bandaranaike D."/>
            <person name="Bellair M."/>
            <person name="Blankenburg K."/>
            <person name="Chao H."/>
            <person name="Dinh H."/>
            <person name="Doddapaneni H."/>
            <person name="Downs B."/>
            <person name="Dugan-Rocha S."/>
            <person name="Elkadiri S."/>
            <person name="Gnanaolivu R.D."/>
            <person name="Hernandez B."/>
            <person name="Javaid M."/>
            <person name="Jayaseelan J.C."/>
            <person name="Lee S."/>
            <person name="Li M."/>
            <person name="Ming W."/>
            <person name="Munidasa M."/>
            <person name="Muniz J."/>
            <person name="Nguyen L."/>
            <person name="Ongeri F."/>
            <person name="Osuji N."/>
            <person name="Pu L.-L."/>
            <person name="Puazo M."/>
            <person name="Qu C."/>
            <person name="Quiroz J."/>
            <person name="Raj R."/>
            <person name="Weissenberger G."/>
            <person name="Xin Y."/>
            <person name="Zou X."/>
            <person name="Han Y."/>
            <person name="Richards S."/>
            <person name="Worley K."/>
            <person name="Muzny D."/>
            <person name="Gibbs R."/>
        </authorList>
    </citation>
    <scope>NUCLEOTIDE SEQUENCE</scope>
    <source>
        <strain evidence="1">Sampled in the wild</strain>
    </source>
</reference>
<keyword evidence="2" id="KW-1185">Reference proteome</keyword>
<sequence>MALPLHLATSLLQQHVTTALQGQQQAAAAAAVAAPATTNYSSVSNTISNNTALMLSHRYYRIWTPNEKDSKHGDLNHIIFDWYLAARAKNFIITGLILQEKAKEMADT</sequence>
<gene>
    <name evidence="1" type="ORF">J437_LFUL012616</name>
</gene>
<accession>A0A8K0P3U0</accession>
<reference evidence="1" key="2">
    <citation type="submission" date="2017-10" db="EMBL/GenBank/DDBJ databases">
        <title>Ladona fulva Genome sequencing and assembly.</title>
        <authorList>
            <person name="Murali S."/>
            <person name="Richards S."/>
            <person name="Bandaranaike D."/>
            <person name="Bellair M."/>
            <person name="Blankenburg K."/>
            <person name="Chao H."/>
            <person name="Dinh H."/>
            <person name="Doddapaneni H."/>
            <person name="Dugan-Rocha S."/>
            <person name="Elkadiri S."/>
            <person name="Gnanaolivu R."/>
            <person name="Hernandez B."/>
            <person name="Skinner E."/>
            <person name="Javaid M."/>
            <person name="Lee S."/>
            <person name="Li M."/>
            <person name="Ming W."/>
            <person name="Munidasa M."/>
            <person name="Muniz J."/>
            <person name="Nguyen L."/>
            <person name="Hughes D."/>
            <person name="Osuji N."/>
            <person name="Pu L.-L."/>
            <person name="Puazo M."/>
            <person name="Qu C."/>
            <person name="Quiroz J."/>
            <person name="Raj R."/>
            <person name="Weissenberger G."/>
            <person name="Xin Y."/>
            <person name="Zou X."/>
            <person name="Han Y."/>
            <person name="Worley K."/>
            <person name="Muzny D."/>
            <person name="Gibbs R."/>
        </authorList>
    </citation>
    <scope>NUCLEOTIDE SEQUENCE</scope>
    <source>
        <strain evidence="1">Sampled in the wild</strain>
    </source>
</reference>
<name>A0A8K0P3U0_LADFU</name>